<organism evidence="1 2">
    <name type="scientific">Puccinia graminis f. sp. tritici</name>
    <dbReference type="NCBI Taxonomy" id="56615"/>
    <lineage>
        <taxon>Eukaryota</taxon>
        <taxon>Fungi</taxon>
        <taxon>Dikarya</taxon>
        <taxon>Basidiomycota</taxon>
        <taxon>Pucciniomycotina</taxon>
        <taxon>Pucciniomycetes</taxon>
        <taxon>Pucciniales</taxon>
        <taxon>Pucciniaceae</taxon>
        <taxon>Puccinia</taxon>
    </lineage>
</organism>
<dbReference type="AlphaFoldDB" id="A0A5B0PM49"/>
<evidence type="ECO:0000313" key="2">
    <source>
        <dbReference type="Proteomes" id="UP000325313"/>
    </source>
</evidence>
<proteinExistence type="predicted"/>
<sequence>MAKYAADRVTQKLGTFLSRSSPSSAHRQPLHCLPTEQLTRPNRFSRSNRLPRLDAEHEKLGFAQPESTRLVSFRLLSPSVVTSCAKNLKRSQTKNDKDTCLPLGPEKYVSRLIHNPIELAVDTNHSTDRLSPSVGHQGRPGSVIALRLV</sequence>
<protein>
    <submittedName>
        <fullName evidence="1">Uncharacterized protein</fullName>
    </submittedName>
</protein>
<dbReference type="Proteomes" id="UP000325313">
    <property type="component" value="Unassembled WGS sequence"/>
</dbReference>
<accession>A0A5B0PM49</accession>
<comment type="caution">
    <text evidence="1">The sequence shown here is derived from an EMBL/GenBank/DDBJ whole genome shotgun (WGS) entry which is preliminary data.</text>
</comment>
<evidence type="ECO:0000313" key="1">
    <source>
        <dbReference type="EMBL" id="KAA1102737.1"/>
    </source>
</evidence>
<dbReference type="EMBL" id="VDEP01000337">
    <property type="protein sequence ID" value="KAA1102737.1"/>
    <property type="molecule type" value="Genomic_DNA"/>
</dbReference>
<reference evidence="1 2" key="1">
    <citation type="submission" date="2019-05" db="EMBL/GenBank/DDBJ databases">
        <title>Emergence of the Ug99 lineage of the wheat stem rust pathogen through somatic hybridization.</title>
        <authorList>
            <person name="Li F."/>
            <person name="Upadhyaya N.M."/>
            <person name="Sperschneider J."/>
            <person name="Matny O."/>
            <person name="Nguyen-Phuc H."/>
            <person name="Mago R."/>
            <person name="Raley C."/>
            <person name="Miller M.E."/>
            <person name="Silverstein K.A.T."/>
            <person name="Henningsen E."/>
            <person name="Hirsch C.D."/>
            <person name="Visser B."/>
            <person name="Pretorius Z.A."/>
            <person name="Steffenson B.J."/>
            <person name="Schwessinger B."/>
            <person name="Dodds P.N."/>
            <person name="Figueroa M."/>
        </authorList>
    </citation>
    <scope>NUCLEOTIDE SEQUENCE [LARGE SCALE GENOMIC DNA]</scope>
    <source>
        <strain evidence="1 2">Ug99</strain>
    </source>
</reference>
<name>A0A5B0PM49_PUCGR</name>
<gene>
    <name evidence="1" type="ORF">PGTUg99_034840</name>
</gene>